<gene>
    <name evidence="6" type="ORF">PoB_003783800</name>
</gene>
<feature type="transmembrane region" description="Helical" evidence="5">
    <location>
        <begin position="66"/>
        <end position="86"/>
    </location>
</feature>
<accession>A0AAV4AVC6</accession>
<feature type="transmembrane region" description="Helical" evidence="5">
    <location>
        <begin position="171"/>
        <end position="194"/>
    </location>
</feature>
<evidence type="ECO:0000256" key="3">
    <source>
        <dbReference type="ARBA" id="ARBA00022989"/>
    </source>
</evidence>
<evidence type="ECO:0000256" key="5">
    <source>
        <dbReference type="SAM" id="Phobius"/>
    </source>
</evidence>
<evidence type="ECO:0000313" key="6">
    <source>
        <dbReference type="EMBL" id="GFO11333.1"/>
    </source>
</evidence>
<proteinExistence type="predicted"/>
<keyword evidence="4 5" id="KW-0472">Membrane</keyword>
<keyword evidence="2 5" id="KW-0812">Transmembrane</keyword>
<comment type="subcellular location">
    <subcellularLocation>
        <location evidence="1">Membrane</location>
        <topology evidence="1">Multi-pass membrane protein</topology>
    </subcellularLocation>
</comment>
<dbReference type="EMBL" id="BLXT01004267">
    <property type="protein sequence ID" value="GFO11333.1"/>
    <property type="molecule type" value="Genomic_DNA"/>
</dbReference>
<reference evidence="6 7" key="1">
    <citation type="journal article" date="2021" name="Elife">
        <title>Chloroplast acquisition without the gene transfer in kleptoplastic sea slugs, Plakobranchus ocellatus.</title>
        <authorList>
            <person name="Maeda T."/>
            <person name="Takahashi S."/>
            <person name="Yoshida T."/>
            <person name="Shimamura S."/>
            <person name="Takaki Y."/>
            <person name="Nagai Y."/>
            <person name="Toyoda A."/>
            <person name="Suzuki Y."/>
            <person name="Arimoto A."/>
            <person name="Ishii H."/>
            <person name="Satoh N."/>
            <person name="Nishiyama T."/>
            <person name="Hasebe M."/>
            <person name="Maruyama T."/>
            <person name="Minagawa J."/>
            <person name="Obokata J."/>
            <person name="Shigenobu S."/>
        </authorList>
    </citation>
    <scope>NUCLEOTIDE SEQUENCE [LARGE SCALE GENOMIC DNA]</scope>
</reference>
<protein>
    <submittedName>
        <fullName evidence="6">P loop repeat-containing protein 3</fullName>
    </submittedName>
</protein>
<dbReference type="PANTHER" id="PTHR12226:SF3">
    <property type="entry name" value="SOLUTE CARRIER FAMILY 66 MEMBER 3"/>
    <property type="match status" value="1"/>
</dbReference>
<dbReference type="InterPro" id="IPR016817">
    <property type="entry name" value="MannP-dilichol_defect-1"/>
</dbReference>
<dbReference type="AlphaFoldDB" id="A0AAV4AVC6"/>
<keyword evidence="3 5" id="KW-1133">Transmembrane helix</keyword>
<keyword evidence="7" id="KW-1185">Reference proteome</keyword>
<evidence type="ECO:0000256" key="1">
    <source>
        <dbReference type="ARBA" id="ARBA00004141"/>
    </source>
</evidence>
<organism evidence="6 7">
    <name type="scientific">Plakobranchus ocellatus</name>
    <dbReference type="NCBI Taxonomy" id="259542"/>
    <lineage>
        <taxon>Eukaryota</taxon>
        <taxon>Metazoa</taxon>
        <taxon>Spiralia</taxon>
        <taxon>Lophotrochozoa</taxon>
        <taxon>Mollusca</taxon>
        <taxon>Gastropoda</taxon>
        <taxon>Heterobranchia</taxon>
        <taxon>Euthyneura</taxon>
        <taxon>Panpulmonata</taxon>
        <taxon>Sacoglossa</taxon>
        <taxon>Placobranchoidea</taxon>
        <taxon>Plakobranchidae</taxon>
        <taxon>Plakobranchus</taxon>
    </lineage>
</organism>
<evidence type="ECO:0000256" key="2">
    <source>
        <dbReference type="ARBA" id="ARBA00022692"/>
    </source>
</evidence>
<dbReference type="Pfam" id="PF04193">
    <property type="entry name" value="PQ-loop"/>
    <property type="match status" value="1"/>
</dbReference>
<name>A0AAV4AVC6_9GAST</name>
<dbReference type="InterPro" id="IPR006603">
    <property type="entry name" value="PQ-loop_rpt"/>
</dbReference>
<sequence length="208" mass="23203">MAASANSEQRSLIESLATSENRLGVIQGMSERAEEEGSLLLSLCTFFSFTVVFTTFLYKAPQVYEIIHSGSTAGISLTSVVLEWIAGFKKQQLAFPYQSSYILAFCVMSLNWLPESLMVASIAATTPLLCWSKVDQLVEILWSQDPGSLSALTWFIAVYDTAVVITKDMPMFINLTSSEILNIAIFTSIVYYNYKKDQAGEKPKEWTR</sequence>
<feature type="transmembrane region" description="Helical" evidence="5">
    <location>
        <begin position="39"/>
        <end position="60"/>
    </location>
</feature>
<dbReference type="Proteomes" id="UP000735302">
    <property type="component" value="Unassembled WGS sequence"/>
</dbReference>
<comment type="caution">
    <text evidence="6">The sequence shown here is derived from an EMBL/GenBank/DDBJ whole genome shotgun (WGS) entry which is preliminary data.</text>
</comment>
<evidence type="ECO:0000313" key="7">
    <source>
        <dbReference type="Proteomes" id="UP000735302"/>
    </source>
</evidence>
<dbReference type="PANTHER" id="PTHR12226">
    <property type="entry name" value="MANNOSE-P-DOLICHOL UTILIZATION DEFECT 1 LEC35 -RELATED"/>
    <property type="match status" value="1"/>
</dbReference>
<dbReference type="GO" id="GO:0016020">
    <property type="term" value="C:membrane"/>
    <property type="evidence" value="ECO:0007669"/>
    <property type="project" value="UniProtKB-SubCell"/>
</dbReference>
<evidence type="ECO:0000256" key="4">
    <source>
        <dbReference type="ARBA" id="ARBA00023136"/>
    </source>
</evidence>